<feature type="non-terminal residue" evidence="1">
    <location>
        <position position="1"/>
    </location>
</feature>
<gene>
    <name evidence="1" type="ORF">J437_LFUL017048</name>
</gene>
<protein>
    <recommendedName>
        <fullName evidence="3">Craniofacial development protein 2</fullName>
    </recommendedName>
</protein>
<evidence type="ECO:0000313" key="1">
    <source>
        <dbReference type="EMBL" id="KAG8238293.1"/>
    </source>
</evidence>
<name>A0A8K0PAX4_LADFU</name>
<dbReference type="OrthoDB" id="8049952at2759"/>
<evidence type="ECO:0000313" key="2">
    <source>
        <dbReference type="Proteomes" id="UP000792457"/>
    </source>
</evidence>
<keyword evidence="2" id="KW-1185">Reference proteome</keyword>
<dbReference type="EMBL" id="KZ309326">
    <property type="protein sequence ID" value="KAG8238293.1"/>
    <property type="molecule type" value="Genomic_DNA"/>
</dbReference>
<organism evidence="1 2">
    <name type="scientific">Ladona fulva</name>
    <name type="common">Scarce chaser dragonfly</name>
    <name type="synonym">Libellula fulva</name>
    <dbReference type="NCBI Taxonomy" id="123851"/>
    <lineage>
        <taxon>Eukaryota</taxon>
        <taxon>Metazoa</taxon>
        <taxon>Ecdysozoa</taxon>
        <taxon>Arthropoda</taxon>
        <taxon>Hexapoda</taxon>
        <taxon>Insecta</taxon>
        <taxon>Pterygota</taxon>
        <taxon>Palaeoptera</taxon>
        <taxon>Odonata</taxon>
        <taxon>Epiprocta</taxon>
        <taxon>Anisoptera</taxon>
        <taxon>Libelluloidea</taxon>
        <taxon>Libellulidae</taxon>
        <taxon>Ladona</taxon>
    </lineage>
</organism>
<comment type="caution">
    <text evidence="1">The sequence shown here is derived from an EMBL/GenBank/DDBJ whole genome shotgun (WGS) entry which is preliminary data.</text>
</comment>
<reference evidence="1" key="1">
    <citation type="submission" date="2013-04" db="EMBL/GenBank/DDBJ databases">
        <authorList>
            <person name="Qu J."/>
            <person name="Murali S.C."/>
            <person name="Bandaranaike D."/>
            <person name="Bellair M."/>
            <person name="Blankenburg K."/>
            <person name="Chao H."/>
            <person name="Dinh H."/>
            <person name="Doddapaneni H."/>
            <person name="Downs B."/>
            <person name="Dugan-Rocha S."/>
            <person name="Elkadiri S."/>
            <person name="Gnanaolivu R.D."/>
            <person name="Hernandez B."/>
            <person name="Javaid M."/>
            <person name="Jayaseelan J.C."/>
            <person name="Lee S."/>
            <person name="Li M."/>
            <person name="Ming W."/>
            <person name="Munidasa M."/>
            <person name="Muniz J."/>
            <person name="Nguyen L."/>
            <person name="Ongeri F."/>
            <person name="Osuji N."/>
            <person name="Pu L.-L."/>
            <person name="Puazo M."/>
            <person name="Qu C."/>
            <person name="Quiroz J."/>
            <person name="Raj R."/>
            <person name="Weissenberger G."/>
            <person name="Xin Y."/>
            <person name="Zou X."/>
            <person name="Han Y."/>
            <person name="Richards S."/>
            <person name="Worley K."/>
            <person name="Muzny D."/>
            <person name="Gibbs R."/>
        </authorList>
    </citation>
    <scope>NUCLEOTIDE SEQUENCE</scope>
    <source>
        <strain evidence="1">Sampled in the wild</strain>
    </source>
</reference>
<sequence length="224" mass="26323">ESFFGDNIQKNVIKIVIGDYNAKIGREENYQDIVGKHSLNTVSNDNGIRAIEFARSRGMVIHVLIEKRGASRVTNVRSFRGANCESDHYLVCMYFRYRITIKRRSGQQALQKLNLEKHDCPNTRRSHQIALITESTLGHKPQNKKIDWFNQECIEAIQKSKSDRKKYLIRLTRDKKLKCEDFRREASIIVKKKKKAYFNSIMLRAEGNFRKNNSREAYEKINFF</sequence>
<dbReference type="Proteomes" id="UP000792457">
    <property type="component" value="Unassembled WGS sequence"/>
</dbReference>
<proteinExistence type="predicted"/>
<dbReference type="AlphaFoldDB" id="A0A8K0PAX4"/>
<evidence type="ECO:0008006" key="3">
    <source>
        <dbReference type="Google" id="ProtNLM"/>
    </source>
</evidence>
<accession>A0A8K0PAX4</accession>
<reference evidence="1" key="2">
    <citation type="submission" date="2017-10" db="EMBL/GenBank/DDBJ databases">
        <title>Ladona fulva Genome sequencing and assembly.</title>
        <authorList>
            <person name="Murali S."/>
            <person name="Richards S."/>
            <person name="Bandaranaike D."/>
            <person name="Bellair M."/>
            <person name="Blankenburg K."/>
            <person name="Chao H."/>
            <person name="Dinh H."/>
            <person name="Doddapaneni H."/>
            <person name="Dugan-Rocha S."/>
            <person name="Elkadiri S."/>
            <person name="Gnanaolivu R."/>
            <person name="Hernandez B."/>
            <person name="Skinner E."/>
            <person name="Javaid M."/>
            <person name="Lee S."/>
            <person name="Li M."/>
            <person name="Ming W."/>
            <person name="Munidasa M."/>
            <person name="Muniz J."/>
            <person name="Nguyen L."/>
            <person name="Hughes D."/>
            <person name="Osuji N."/>
            <person name="Pu L.-L."/>
            <person name="Puazo M."/>
            <person name="Qu C."/>
            <person name="Quiroz J."/>
            <person name="Raj R."/>
            <person name="Weissenberger G."/>
            <person name="Xin Y."/>
            <person name="Zou X."/>
            <person name="Han Y."/>
            <person name="Worley K."/>
            <person name="Muzny D."/>
            <person name="Gibbs R."/>
        </authorList>
    </citation>
    <scope>NUCLEOTIDE SEQUENCE</scope>
    <source>
        <strain evidence="1">Sampled in the wild</strain>
    </source>
</reference>